<dbReference type="AlphaFoldDB" id="A0A2M9CED8"/>
<protein>
    <submittedName>
        <fullName evidence="7">Uncharacterized membrane protein YgaE (UPF0421/DUF939 family)</fullName>
    </submittedName>
</protein>
<evidence type="ECO:0000313" key="8">
    <source>
        <dbReference type="Proteomes" id="UP000231693"/>
    </source>
</evidence>
<dbReference type="RefSeq" id="WP_100423289.1">
    <property type="nucleotide sequence ID" value="NZ_BOOX01000001.1"/>
</dbReference>
<comment type="subcellular location">
    <subcellularLocation>
        <location evidence="1">Membrane</location>
        <topology evidence="1">Multi-pass membrane protein</topology>
    </subcellularLocation>
</comment>
<feature type="transmembrane region" description="Helical" evidence="5">
    <location>
        <begin position="101"/>
        <end position="119"/>
    </location>
</feature>
<dbReference type="InterPro" id="IPR049453">
    <property type="entry name" value="Memb_transporter_dom"/>
</dbReference>
<evidence type="ECO:0000313" key="7">
    <source>
        <dbReference type="EMBL" id="PJJ70294.1"/>
    </source>
</evidence>
<evidence type="ECO:0000256" key="4">
    <source>
        <dbReference type="ARBA" id="ARBA00023136"/>
    </source>
</evidence>
<sequence>MGPDAERRSRRLVVRARVRQGTSRVKAAFWPVLQASLAAVLAYLVGHFVLGHEYPFFAPVAAWVCLGFTADRQLRKVAELGVGVALGVLLGDLVVHWIGSGWWQVGIVLATAVLIARFIDRGVMLATQAGVQSLVIVGLPPGGTTGPLDRWTDALVGGAVALLVAVLTPGDPRRRPRSAGGDALTEVGRTLERLATGLRSGDPDDLASALVRGRASEPALEEWRAAATSAHDLSRVNAVTRRYRFELRSLERAATLAERAMRSIRVTARRAAAIPPGEHDLAPVADLVERLATATHVLAEAIAAGVDPVVARSMLGEIARDTDPHVVGAGDWPVQSLVMILRSPVVDLLETAGATSDDARAALPQL</sequence>
<dbReference type="OrthoDB" id="5198202at2"/>
<dbReference type="EMBL" id="PGFE01000003">
    <property type="protein sequence ID" value="PJJ70294.1"/>
    <property type="molecule type" value="Genomic_DNA"/>
</dbReference>
<keyword evidence="4 5" id="KW-0472">Membrane</keyword>
<gene>
    <name evidence="7" type="ORF">CLV28_2125</name>
</gene>
<keyword evidence="8" id="KW-1185">Reference proteome</keyword>
<keyword evidence="3 5" id="KW-1133">Transmembrane helix</keyword>
<evidence type="ECO:0000256" key="5">
    <source>
        <dbReference type="SAM" id="Phobius"/>
    </source>
</evidence>
<comment type="caution">
    <text evidence="7">The sequence shown here is derived from an EMBL/GenBank/DDBJ whole genome shotgun (WGS) entry which is preliminary data.</text>
</comment>
<feature type="domain" description="Integral membrane bound transporter" evidence="6">
    <location>
        <begin position="41"/>
        <end position="164"/>
    </location>
</feature>
<feature type="transmembrane region" description="Helical" evidence="5">
    <location>
        <begin position="27"/>
        <end position="48"/>
    </location>
</feature>
<dbReference type="GO" id="GO:0016020">
    <property type="term" value="C:membrane"/>
    <property type="evidence" value="ECO:0007669"/>
    <property type="project" value="UniProtKB-SubCell"/>
</dbReference>
<evidence type="ECO:0000256" key="2">
    <source>
        <dbReference type="ARBA" id="ARBA00022692"/>
    </source>
</evidence>
<dbReference type="Proteomes" id="UP000231693">
    <property type="component" value="Unassembled WGS sequence"/>
</dbReference>
<dbReference type="Pfam" id="PF13515">
    <property type="entry name" value="FUSC_2"/>
    <property type="match status" value="1"/>
</dbReference>
<reference evidence="7 8" key="1">
    <citation type="submission" date="2017-11" db="EMBL/GenBank/DDBJ databases">
        <title>Genomic Encyclopedia of Archaeal and Bacterial Type Strains, Phase II (KMG-II): From Individual Species to Whole Genera.</title>
        <authorList>
            <person name="Goeker M."/>
        </authorList>
    </citation>
    <scope>NUCLEOTIDE SEQUENCE [LARGE SCALE GENOMIC DNA]</scope>
    <source>
        <strain evidence="7 8">DSM 25478</strain>
    </source>
</reference>
<keyword evidence="2 5" id="KW-0812">Transmembrane</keyword>
<evidence type="ECO:0000259" key="6">
    <source>
        <dbReference type="Pfam" id="PF13515"/>
    </source>
</evidence>
<name>A0A2M9CED8_9CELL</name>
<evidence type="ECO:0000256" key="1">
    <source>
        <dbReference type="ARBA" id="ARBA00004141"/>
    </source>
</evidence>
<organism evidence="7 8">
    <name type="scientific">Sediminihabitans luteus</name>
    <dbReference type="NCBI Taxonomy" id="1138585"/>
    <lineage>
        <taxon>Bacteria</taxon>
        <taxon>Bacillati</taxon>
        <taxon>Actinomycetota</taxon>
        <taxon>Actinomycetes</taxon>
        <taxon>Micrococcales</taxon>
        <taxon>Cellulomonadaceae</taxon>
        <taxon>Sediminihabitans</taxon>
    </lineage>
</organism>
<evidence type="ECO:0000256" key="3">
    <source>
        <dbReference type="ARBA" id="ARBA00022989"/>
    </source>
</evidence>
<proteinExistence type="predicted"/>
<accession>A0A2M9CED8</accession>